<dbReference type="Gene3D" id="2.30.30.210">
    <property type="entry name" value="Ribonuclease P/MRP, subunit p29"/>
    <property type="match status" value="1"/>
</dbReference>
<dbReference type="InParanoid" id="A0A316VKS5"/>
<dbReference type="STRING" id="1280837.A0A316VKS5"/>
<evidence type="ECO:0000313" key="4">
    <source>
        <dbReference type="Proteomes" id="UP000245771"/>
    </source>
</evidence>
<dbReference type="GO" id="GO:0006364">
    <property type="term" value="P:rRNA processing"/>
    <property type="evidence" value="ECO:0007669"/>
    <property type="project" value="TreeGrafter"/>
</dbReference>
<organism evidence="3 4">
    <name type="scientific">Meira miltonrushii</name>
    <dbReference type="NCBI Taxonomy" id="1280837"/>
    <lineage>
        <taxon>Eukaryota</taxon>
        <taxon>Fungi</taxon>
        <taxon>Dikarya</taxon>
        <taxon>Basidiomycota</taxon>
        <taxon>Ustilaginomycotina</taxon>
        <taxon>Exobasidiomycetes</taxon>
        <taxon>Exobasidiales</taxon>
        <taxon>Brachybasidiaceae</taxon>
        <taxon>Meira</taxon>
    </lineage>
</organism>
<comment type="subcellular location">
    <subcellularLocation>
        <location evidence="1">Nucleus</location>
    </subcellularLocation>
</comment>
<dbReference type="SUPFAM" id="SSF101744">
    <property type="entry name" value="Rof/RNase P subunit-like"/>
    <property type="match status" value="1"/>
</dbReference>
<dbReference type="InterPro" id="IPR023534">
    <property type="entry name" value="Rof/RNase_P-like"/>
</dbReference>
<dbReference type="OrthoDB" id="124041at2759"/>
<protein>
    <submittedName>
        <fullName evidence="3">Uncharacterized protein</fullName>
    </submittedName>
</protein>
<dbReference type="InterPro" id="IPR036980">
    <property type="entry name" value="RNase_P/MRP_Rpp29_sf"/>
</dbReference>
<dbReference type="RefSeq" id="XP_025358531.1">
    <property type="nucleotide sequence ID" value="XM_025497193.1"/>
</dbReference>
<dbReference type="GO" id="GO:0030677">
    <property type="term" value="C:ribonuclease P complex"/>
    <property type="evidence" value="ECO:0007669"/>
    <property type="project" value="InterPro"/>
</dbReference>
<dbReference type="FunCoup" id="A0A316VKS5">
    <property type="interactions" value="261"/>
</dbReference>
<dbReference type="AlphaFoldDB" id="A0A316VKS5"/>
<comment type="similarity">
    <text evidence="2">Belongs to the eukaryotic/archaeal RNase P protein component 1 family.</text>
</comment>
<evidence type="ECO:0000313" key="3">
    <source>
        <dbReference type="EMBL" id="PWN38229.1"/>
    </source>
</evidence>
<dbReference type="GO" id="GO:0005634">
    <property type="term" value="C:nucleus"/>
    <property type="evidence" value="ECO:0007669"/>
    <property type="project" value="UniProtKB-SubCell"/>
</dbReference>
<proteinExistence type="inferred from homology"/>
<dbReference type="GO" id="GO:0000172">
    <property type="term" value="C:ribonuclease MRP complex"/>
    <property type="evidence" value="ECO:0007669"/>
    <property type="project" value="InterPro"/>
</dbReference>
<dbReference type="Pfam" id="PF01868">
    <property type="entry name" value="RNase_P-MRP_p29"/>
    <property type="match status" value="1"/>
</dbReference>
<dbReference type="GO" id="GO:0033204">
    <property type="term" value="F:ribonuclease P RNA binding"/>
    <property type="evidence" value="ECO:0007669"/>
    <property type="project" value="InterPro"/>
</dbReference>
<dbReference type="PANTHER" id="PTHR13348">
    <property type="entry name" value="RIBONUCLEASE P SUBUNIT P29"/>
    <property type="match status" value="1"/>
</dbReference>
<dbReference type="InterPro" id="IPR002730">
    <property type="entry name" value="Rpp29/RNP1"/>
</dbReference>
<sequence>MGLDEVDENITYESLLQVHNLWLGYIQSLLGLVDQRGQANRSIIQTSSNSSQASINSGNQSAIQGTIVKADFTGAPIRVIRAKNPSLVGIQGIVAKEGESTFQLIPQPKPVRSQNKRRKRIDPFAPNVAKLEITLYGNQLCNTLPTRATKKFKARRTIELGS</sequence>
<accession>A0A316VKS5</accession>
<evidence type="ECO:0000256" key="2">
    <source>
        <dbReference type="ARBA" id="ARBA00006181"/>
    </source>
</evidence>
<dbReference type="Proteomes" id="UP000245771">
    <property type="component" value="Unassembled WGS sequence"/>
</dbReference>
<keyword evidence="4" id="KW-1185">Reference proteome</keyword>
<gene>
    <name evidence="3" type="ORF">FA14DRAFT_143124</name>
</gene>
<dbReference type="PANTHER" id="PTHR13348:SF0">
    <property type="entry name" value="RIBONUCLEASE P PROTEIN SUBUNIT P29"/>
    <property type="match status" value="1"/>
</dbReference>
<dbReference type="GO" id="GO:0001682">
    <property type="term" value="P:tRNA 5'-leader removal"/>
    <property type="evidence" value="ECO:0007669"/>
    <property type="project" value="InterPro"/>
</dbReference>
<dbReference type="GeneID" id="37018974"/>
<dbReference type="SMART" id="SM00538">
    <property type="entry name" value="POP4"/>
    <property type="match status" value="1"/>
</dbReference>
<name>A0A316VKS5_9BASI</name>
<dbReference type="InterPro" id="IPR016848">
    <property type="entry name" value="RNase_P/MRP_Rpp29-subunit"/>
</dbReference>
<reference evidence="3 4" key="1">
    <citation type="journal article" date="2018" name="Mol. Biol. Evol.">
        <title>Broad Genomic Sampling Reveals a Smut Pathogenic Ancestry of the Fungal Clade Ustilaginomycotina.</title>
        <authorList>
            <person name="Kijpornyongpan T."/>
            <person name="Mondo S.J."/>
            <person name="Barry K."/>
            <person name="Sandor L."/>
            <person name="Lee J."/>
            <person name="Lipzen A."/>
            <person name="Pangilinan J."/>
            <person name="LaButti K."/>
            <person name="Hainaut M."/>
            <person name="Henrissat B."/>
            <person name="Grigoriev I.V."/>
            <person name="Spatafora J.W."/>
            <person name="Aime M.C."/>
        </authorList>
    </citation>
    <scope>NUCLEOTIDE SEQUENCE [LARGE SCALE GENOMIC DNA]</scope>
    <source>
        <strain evidence="3 4">MCA 3882</strain>
    </source>
</reference>
<evidence type="ECO:0000256" key="1">
    <source>
        <dbReference type="ARBA" id="ARBA00004123"/>
    </source>
</evidence>
<dbReference type="EMBL" id="KZ819602">
    <property type="protein sequence ID" value="PWN38229.1"/>
    <property type="molecule type" value="Genomic_DNA"/>
</dbReference>